<feature type="domain" description="Fungal lipase-type" evidence="1">
    <location>
        <begin position="2"/>
        <end position="81"/>
    </location>
</feature>
<dbReference type="EMBL" id="AMZH03018199">
    <property type="protein sequence ID" value="RRT41917.1"/>
    <property type="molecule type" value="Genomic_DNA"/>
</dbReference>
<dbReference type="Pfam" id="PF01764">
    <property type="entry name" value="Lipase_3"/>
    <property type="match status" value="1"/>
</dbReference>
<proteinExistence type="predicted"/>
<dbReference type="AlphaFoldDB" id="A0A426XQZ2"/>
<dbReference type="PANTHER" id="PTHR47413:SF2">
    <property type="entry name" value="LIPASE-LIKE PAD4"/>
    <property type="match status" value="1"/>
</dbReference>
<evidence type="ECO:0000313" key="3">
    <source>
        <dbReference type="Proteomes" id="UP000287651"/>
    </source>
</evidence>
<protein>
    <recommendedName>
        <fullName evidence="1">Fungal lipase-type domain-containing protein</fullName>
    </recommendedName>
</protein>
<dbReference type="PANTHER" id="PTHR47413">
    <property type="entry name" value="LIPASE-LIKE PAD4"/>
    <property type="match status" value="1"/>
</dbReference>
<dbReference type="InterPro" id="IPR029058">
    <property type="entry name" value="AB_hydrolase_fold"/>
</dbReference>
<reference evidence="2 3" key="1">
    <citation type="journal article" date="2014" name="Agronomy (Basel)">
        <title>A Draft Genome Sequence for Ensete ventricosum, the Drought-Tolerant Tree Against Hunger.</title>
        <authorList>
            <person name="Harrison J."/>
            <person name="Moore K.A."/>
            <person name="Paszkiewicz K."/>
            <person name="Jones T."/>
            <person name="Grant M."/>
            <person name="Ambacheew D."/>
            <person name="Muzemil S."/>
            <person name="Studholme D.J."/>
        </authorList>
    </citation>
    <scope>NUCLEOTIDE SEQUENCE [LARGE SCALE GENOMIC DNA]</scope>
</reference>
<name>A0A426XQZ2_ENSVE</name>
<comment type="caution">
    <text evidence="2">The sequence shown here is derived from an EMBL/GenBank/DDBJ whole genome shotgun (WGS) entry which is preliminary data.</text>
</comment>
<evidence type="ECO:0000259" key="1">
    <source>
        <dbReference type="Pfam" id="PF01764"/>
    </source>
</evidence>
<evidence type="ECO:0000313" key="2">
    <source>
        <dbReference type="EMBL" id="RRT41917.1"/>
    </source>
</evidence>
<dbReference type="Proteomes" id="UP000287651">
    <property type="component" value="Unassembled WGS sequence"/>
</dbReference>
<organism evidence="2 3">
    <name type="scientific">Ensete ventricosum</name>
    <name type="common">Abyssinian banana</name>
    <name type="synonym">Musa ensete</name>
    <dbReference type="NCBI Taxonomy" id="4639"/>
    <lineage>
        <taxon>Eukaryota</taxon>
        <taxon>Viridiplantae</taxon>
        <taxon>Streptophyta</taxon>
        <taxon>Embryophyta</taxon>
        <taxon>Tracheophyta</taxon>
        <taxon>Spermatophyta</taxon>
        <taxon>Magnoliopsida</taxon>
        <taxon>Liliopsida</taxon>
        <taxon>Zingiberales</taxon>
        <taxon>Musaceae</taxon>
        <taxon>Ensete</taxon>
    </lineage>
</organism>
<dbReference type="GO" id="GO:0006629">
    <property type="term" value="P:lipid metabolic process"/>
    <property type="evidence" value="ECO:0007669"/>
    <property type="project" value="InterPro"/>
</dbReference>
<dbReference type="Gene3D" id="3.40.50.1820">
    <property type="entry name" value="alpha/beta hydrolase"/>
    <property type="match status" value="1"/>
</dbReference>
<gene>
    <name evidence="2" type="ORF">B296_00042518</name>
</gene>
<sequence length="241" mass="26201">MSVIFTGHSVGGSIASLAALYFLCSSSRPDAPSPASLLCITFGSPLLGDETLSRAILRERWGGRFCHVVSQHDIMPRLLFCPVNAVHPRLAMSICSLMQSWHLSMRYPQFPRPALQLTDDQKAELQGHISMHIGAAASEQTQHISPYRPFGNYVLCSAEGAVCIDDPLVAAKMLHLTFTTGSASISFEEQHISYGDLVVQLPQTLQSKRRLHLEEDAPKSNHSAGVSLALEASGIGIQVDH</sequence>
<dbReference type="SUPFAM" id="SSF53474">
    <property type="entry name" value="alpha/beta-Hydrolases"/>
    <property type="match status" value="1"/>
</dbReference>
<accession>A0A426XQZ2</accession>
<dbReference type="InterPro" id="IPR002921">
    <property type="entry name" value="Fungal_lipase-type"/>
</dbReference>